<comment type="caution">
    <text evidence="1">The sequence shown here is derived from an EMBL/GenBank/DDBJ whole genome shotgun (WGS) entry which is preliminary data.</text>
</comment>
<reference evidence="1" key="1">
    <citation type="submission" date="2020-07" db="EMBL/GenBank/DDBJ databases">
        <title>Huge and variable diversity of episymbiotic CPR bacteria and DPANN archaea in groundwater ecosystems.</title>
        <authorList>
            <person name="He C.Y."/>
            <person name="Keren R."/>
            <person name="Whittaker M."/>
            <person name="Farag I.F."/>
            <person name="Doudna J."/>
            <person name="Cate J.H.D."/>
            <person name="Banfield J.F."/>
        </authorList>
    </citation>
    <scope>NUCLEOTIDE SEQUENCE</scope>
    <source>
        <strain evidence="1">NC_groundwater_973_Pr1_S-0.2um_54_13</strain>
    </source>
</reference>
<gene>
    <name evidence="1" type="ORF">HY221_00390</name>
</gene>
<dbReference type="Proteomes" id="UP000753196">
    <property type="component" value="Unassembled WGS sequence"/>
</dbReference>
<evidence type="ECO:0000313" key="2">
    <source>
        <dbReference type="Proteomes" id="UP000753196"/>
    </source>
</evidence>
<dbReference type="AlphaFoldDB" id="A0A932QXS0"/>
<accession>A0A932QXS0</accession>
<evidence type="ECO:0008006" key="3">
    <source>
        <dbReference type="Google" id="ProtNLM"/>
    </source>
</evidence>
<name>A0A932QXS0_9BACT</name>
<protein>
    <recommendedName>
        <fullName evidence="3">General secretion pathway GspH domain-containing protein</fullName>
    </recommendedName>
</protein>
<sequence>MVVLTLFLVLGSFALLVSTDTYRGSSFRSDRDLLVALLQHARAQSISNVCAGSSCADDGAKHGVHVDGTNHIYTAFTGTSYVAGDPQNQIFEEAPTVTPTPTTFDVVFNQLDGTIASAQTIKLDALGKTSTITIDPSGKISWTN</sequence>
<evidence type="ECO:0000313" key="1">
    <source>
        <dbReference type="EMBL" id="MBI3630784.1"/>
    </source>
</evidence>
<organism evidence="1 2">
    <name type="scientific">Candidatus Sungiibacteriota bacterium</name>
    <dbReference type="NCBI Taxonomy" id="2750080"/>
    <lineage>
        <taxon>Bacteria</taxon>
        <taxon>Candidatus Sungiibacteriota</taxon>
    </lineage>
</organism>
<dbReference type="EMBL" id="JACQCR010000007">
    <property type="protein sequence ID" value="MBI3630784.1"/>
    <property type="molecule type" value="Genomic_DNA"/>
</dbReference>
<proteinExistence type="predicted"/>